<dbReference type="SUPFAM" id="SSF56672">
    <property type="entry name" value="DNA/RNA polymerases"/>
    <property type="match status" value="1"/>
</dbReference>
<organism evidence="3">
    <name type="scientific">Ceratitis capitata</name>
    <name type="common">Mediterranean fruit fly</name>
    <name type="synonym">Tephritis capitata</name>
    <dbReference type="NCBI Taxonomy" id="7213"/>
    <lineage>
        <taxon>Eukaryota</taxon>
        <taxon>Metazoa</taxon>
        <taxon>Ecdysozoa</taxon>
        <taxon>Arthropoda</taxon>
        <taxon>Hexapoda</taxon>
        <taxon>Insecta</taxon>
        <taxon>Pterygota</taxon>
        <taxon>Neoptera</taxon>
        <taxon>Endopterygota</taxon>
        <taxon>Diptera</taxon>
        <taxon>Brachycera</taxon>
        <taxon>Muscomorpha</taxon>
        <taxon>Tephritoidea</taxon>
        <taxon>Tephritidae</taxon>
        <taxon>Ceratitis</taxon>
        <taxon>Ceratitis</taxon>
    </lineage>
</organism>
<dbReference type="InterPro" id="IPR041588">
    <property type="entry name" value="Integrase_H2C2"/>
</dbReference>
<dbReference type="InterPro" id="IPR001878">
    <property type="entry name" value="Znf_CCHC"/>
</dbReference>
<dbReference type="GO" id="GO:0003676">
    <property type="term" value="F:nucleic acid binding"/>
    <property type="evidence" value="ECO:0007669"/>
    <property type="project" value="InterPro"/>
</dbReference>
<proteinExistence type="evidence at transcript level"/>
<dbReference type="InterPro" id="IPR000477">
    <property type="entry name" value="RT_dom"/>
</dbReference>
<protein>
    <recommendedName>
        <fullName evidence="2">CCHC-type domain-containing protein</fullName>
    </recommendedName>
</protein>
<keyword evidence="1" id="KW-0812">Transmembrane</keyword>
<dbReference type="AlphaFoldDB" id="W8C1U1"/>
<dbReference type="InterPro" id="IPR043502">
    <property type="entry name" value="DNA/RNA_pol_sf"/>
</dbReference>
<dbReference type="Pfam" id="PF17921">
    <property type="entry name" value="Integrase_H2C2"/>
    <property type="match status" value="1"/>
</dbReference>
<keyword evidence="1" id="KW-1133">Transmembrane helix</keyword>
<dbReference type="Pfam" id="PF05380">
    <property type="entry name" value="Peptidase_A17"/>
    <property type="match status" value="1"/>
</dbReference>
<feature type="transmembrane region" description="Helical" evidence="1">
    <location>
        <begin position="1240"/>
        <end position="1260"/>
    </location>
</feature>
<evidence type="ECO:0000256" key="1">
    <source>
        <dbReference type="SAM" id="Phobius"/>
    </source>
</evidence>
<dbReference type="OrthoDB" id="8052806at2759"/>
<dbReference type="SMART" id="SM00343">
    <property type="entry name" value="ZnF_C2HC"/>
    <property type="match status" value="2"/>
</dbReference>
<reference evidence="3" key="2">
    <citation type="journal article" date="2014" name="BMC Genomics">
        <title>A genomic perspective to assessing quality of mass-reared SIT flies used in Mediterranean fruit fly (Ceratitis capitata) eradication in California.</title>
        <authorList>
            <person name="Calla B."/>
            <person name="Hall B."/>
            <person name="Hou S."/>
            <person name="Geib S.M."/>
        </authorList>
    </citation>
    <scope>NUCLEOTIDE SEQUENCE</scope>
</reference>
<dbReference type="GO" id="GO:0008270">
    <property type="term" value="F:zinc ion binding"/>
    <property type="evidence" value="ECO:0007669"/>
    <property type="project" value="InterPro"/>
</dbReference>
<dbReference type="Gene3D" id="2.40.70.10">
    <property type="entry name" value="Acid Proteases"/>
    <property type="match status" value="1"/>
</dbReference>
<dbReference type="GO" id="GO:0071897">
    <property type="term" value="P:DNA biosynthetic process"/>
    <property type="evidence" value="ECO:0007669"/>
    <property type="project" value="UniProtKB-ARBA"/>
</dbReference>
<dbReference type="Pfam" id="PF00078">
    <property type="entry name" value="RVT_1"/>
    <property type="match status" value="1"/>
</dbReference>
<dbReference type="PANTHER" id="PTHR47331">
    <property type="entry name" value="PHD-TYPE DOMAIN-CONTAINING PROTEIN"/>
    <property type="match status" value="1"/>
</dbReference>
<feature type="non-terminal residue" evidence="3">
    <location>
        <position position="1"/>
    </location>
</feature>
<dbReference type="EMBL" id="GAMC01006864">
    <property type="protein sequence ID" value="JAB99691.1"/>
    <property type="molecule type" value="mRNA"/>
</dbReference>
<dbReference type="PANTHER" id="PTHR47331:SF5">
    <property type="entry name" value="RIBONUCLEASE H"/>
    <property type="match status" value="1"/>
</dbReference>
<name>W8C1U1_CERCA</name>
<dbReference type="InterPro" id="IPR021109">
    <property type="entry name" value="Peptidase_aspartic_dom_sf"/>
</dbReference>
<accession>W8C1U1</accession>
<dbReference type="CDD" id="cd00303">
    <property type="entry name" value="retropepsin_like"/>
    <property type="match status" value="1"/>
</dbReference>
<feature type="domain" description="CCHC-type" evidence="2">
    <location>
        <begin position="131"/>
        <end position="147"/>
    </location>
</feature>
<dbReference type="CDD" id="cd01644">
    <property type="entry name" value="RT_pepA17"/>
    <property type="match status" value="1"/>
</dbReference>
<feature type="domain" description="CCHC-type" evidence="2">
    <location>
        <begin position="165"/>
        <end position="181"/>
    </location>
</feature>
<evidence type="ECO:0000259" key="2">
    <source>
        <dbReference type="SMART" id="SM00343"/>
    </source>
</evidence>
<evidence type="ECO:0000313" key="3">
    <source>
        <dbReference type="EMBL" id="JAB99691.1"/>
    </source>
</evidence>
<sequence length="1270" mass="144406">LKILFNLNAVENECGSSIKKLQRDINNCISSLQCHNIDISNWDAILTYLCSTKLPECTLALWEQTIENKTEISKWKDMDKFLSNRFQTLETVSGLKDNKSSRVPKQQPTQHLVESHSKRLGTFQASVNTNVCKVCGRSEHKLQNCEEIRKLTPAQRIEFIKGNHRCLNCLSAGHTVTRCKSPFNCSICRSRHHTLLHLPQAIQTEATGSRRFPRAIDDGPSTSRQAQQRMESAKENHNFVKNVNACHAQTNRGVLLGTARVQIHFNGINFSARALIDSGSECTFITERLRRRINLPTKRLHAQVSGINNSISAQVKEACAIKLRSPIDPLVNLEAIALILPKLTGDLPTCQVSALTQQAFPELVLADKRFFVNEPVDLVLGGDIYPQIMLGGIKKNVLNTLLAQETVFGWIITGSTETSYSANNIVSFYNEVNLEKRLTAFWELEDLPKKASLNETDKYCEELFKATTKRNANGKYVVSLPFKQDYPSGISLGPSLKGACAQFYRNETRLAKKPELQTEYSRVLCEYETLDHMAKIPYSIQADSTDCYFLPHHAVFKEESTTTKVRVVFNASCPTANGVSLNDVLYPGPILQADLPILILRWRFYKYVFNTDIEKMYRQILVNREHTKFQRIVFRKSPEEPISLFELKTVTFGINCAPYLAIRTLHQLADDVEKTYPIASNILRNCMYVDDILSGGHNLDSTIRAREEISRVMKSYGFPLRKWTSNNTQVLDGIPKSHLLSTDFLEFEDTSTVKALGIRWNARSDYFYFITKPIDSKGIITKRAILSAIAKLFDPLGWLAPIIIVAKILMQNIWLEGTDWDETVSSTTMNRWQTFVSGYAEINNIRVPRWVNFTPCATAEIHGFCDASEKAYAATIFLKITLEGKVNVNLLMAKTRVAPVKTISLPRLELCGAVLLAETMESIINQLNLGNLATHFWTDSTIVLAWIRKPPCSWSTFVAHRVTKIVEKVGNKNWRHVDSESNPADLASRGLPAGELVDNPLWWQGPSWLQEDDTKWPVNEIEQLTTIEEKRVHTHTSTVNDSQDILNRFSNFSRALRVISYIRRFYQRTHPKTKSFFKTESNLISPDEIKLTTQCLISICQKRYYSEEYERLKSGKSIGGKSEILPLNPFIDKDGIMRAGGRLSASSDLSYSERHPILLPYSAKLSRLYVQFVHQVSIHGENQLMLRLIRSQFWIPRVKNMIRSVIHNCKVCTIYKKRSQAQLMGIIPEERTTFSTFEEFFTTIALLILASALECVLAYMHVCKLTNFQT</sequence>
<reference evidence="3" key="1">
    <citation type="submission" date="2013-07" db="EMBL/GenBank/DDBJ databases">
        <authorList>
            <person name="Geib S."/>
        </authorList>
    </citation>
    <scope>NUCLEOTIDE SEQUENCE</scope>
</reference>
<keyword evidence="1" id="KW-0472">Membrane</keyword>
<dbReference type="Gene3D" id="1.10.340.70">
    <property type="match status" value="1"/>
</dbReference>
<dbReference type="InterPro" id="IPR008042">
    <property type="entry name" value="Retrotrans_Pao"/>
</dbReference>